<keyword evidence="3" id="KW-0547">Nucleotide-binding</keyword>
<dbReference type="Gene3D" id="1.10.8.60">
    <property type="match status" value="1"/>
</dbReference>
<dbReference type="InterPro" id="IPR004582">
    <property type="entry name" value="Checkpoint_prot_Rad17_Rad24"/>
</dbReference>
<feature type="region of interest" description="Disordered" evidence="8">
    <location>
        <begin position="1"/>
        <end position="57"/>
    </location>
</feature>
<comment type="caution">
    <text evidence="10">The sequence shown here is derived from an EMBL/GenBank/DDBJ whole genome shotgun (WGS) entry which is preliminary data.</text>
</comment>
<feature type="domain" description="AAA+ ATPase" evidence="9">
    <location>
        <begin position="84"/>
        <end position="255"/>
    </location>
</feature>
<evidence type="ECO:0000313" key="10">
    <source>
        <dbReference type="EMBL" id="KAI8579503.1"/>
    </source>
</evidence>
<dbReference type="GeneID" id="75914414"/>
<evidence type="ECO:0000313" key="11">
    <source>
        <dbReference type="Proteomes" id="UP001206595"/>
    </source>
</evidence>
<dbReference type="Proteomes" id="UP001206595">
    <property type="component" value="Unassembled WGS sequence"/>
</dbReference>
<evidence type="ECO:0000256" key="3">
    <source>
        <dbReference type="ARBA" id="ARBA00022741"/>
    </source>
</evidence>
<evidence type="ECO:0000256" key="4">
    <source>
        <dbReference type="ARBA" id="ARBA00022763"/>
    </source>
</evidence>
<keyword evidence="4" id="KW-0227">DNA damage</keyword>
<dbReference type="InterPro" id="IPR003593">
    <property type="entry name" value="AAA+_ATPase"/>
</dbReference>
<dbReference type="SUPFAM" id="SSF52540">
    <property type="entry name" value="P-loop containing nucleoside triphosphate hydrolases"/>
    <property type="match status" value="1"/>
</dbReference>
<dbReference type="GO" id="GO:0005524">
    <property type="term" value="F:ATP binding"/>
    <property type="evidence" value="ECO:0007669"/>
    <property type="project" value="UniProtKB-KW"/>
</dbReference>
<dbReference type="PANTHER" id="PTHR12172">
    <property type="entry name" value="CELL CYCLE CHECKPOINT PROTEIN RAD17"/>
    <property type="match status" value="1"/>
</dbReference>
<evidence type="ECO:0000256" key="6">
    <source>
        <dbReference type="ARBA" id="ARBA00023242"/>
    </source>
</evidence>
<dbReference type="GO" id="GO:0006281">
    <property type="term" value="P:DNA repair"/>
    <property type="evidence" value="ECO:0007669"/>
    <property type="project" value="InterPro"/>
</dbReference>
<comment type="similarity">
    <text evidence="2">Belongs to the rad17/RAD24 family.</text>
</comment>
<dbReference type="GO" id="GO:0003682">
    <property type="term" value="F:chromatin binding"/>
    <property type="evidence" value="ECO:0007669"/>
    <property type="project" value="TreeGrafter"/>
</dbReference>
<keyword evidence="5" id="KW-0067">ATP-binding</keyword>
<gene>
    <name evidence="10" type="ORF">K450DRAFT_241288</name>
</gene>
<evidence type="ECO:0000256" key="8">
    <source>
        <dbReference type="SAM" id="MobiDB-lite"/>
    </source>
</evidence>
<evidence type="ECO:0000256" key="7">
    <source>
        <dbReference type="ARBA" id="ARBA00023306"/>
    </source>
</evidence>
<dbReference type="EMBL" id="MU620919">
    <property type="protein sequence ID" value="KAI8579503.1"/>
    <property type="molecule type" value="Genomic_DNA"/>
</dbReference>
<dbReference type="AlphaFoldDB" id="A0AAD5E9A4"/>
<organism evidence="10 11">
    <name type="scientific">Umbelopsis ramanniana AG</name>
    <dbReference type="NCBI Taxonomy" id="1314678"/>
    <lineage>
        <taxon>Eukaryota</taxon>
        <taxon>Fungi</taxon>
        <taxon>Fungi incertae sedis</taxon>
        <taxon>Mucoromycota</taxon>
        <taxon>Mucoromycotina</taxon>
        <taxon>Umbelopsidomycetes</taxon>
        <taxon>Umbelopsidales</taxon>
        <taxon>Umbelopsidaceae</taxon>
        <taxon>Umbelopsis</taxon>
    </lineage>
</organism>
<evidence type="ECO:0000259" key="9">
    <source>
        <dbReference type="SMART" id="SM00382"/>
    </source>
</evidence>
<keyword evidence="11" id="KW-1185">Reference proteome</keyword>
<evidence type="ECO:0000256" key="1">
    <source>
        <dbReference type="ARBA" id="ARBA00004123"/>
    </source>
</evidence>
<reference evidence="10" key="2">
    <citation type="journal article" date="2022" name="Proc. Natl. Acad. Sci. U.S.A.">
        <title>Diploid-dominant life cycles characterize the early evolution of Fungi.</title>
        <authorList>
            <person name="Amses K.R."/>
            <person name="Simmons D.R."/>
            <person name="Longcore J.E."/>
            <person name="Mondo S.J."/>
            <person name="Seto K."/>
            <person name="Jeronimo G.H."/>
            <person name="Bonds A.E."/>
            <person name="Quandt C.A."/>
            <person name="Davis W.J."/>
            <person name="Chang Y."/>
            <person name="Federici B.A."/>
            <person name="Kuo A."/>
            <person name="LaButti K."/>
            <person name="Pangilinan J."/>
            <person name="Andreopoulos W."/>
            <person name="Tritt A."/>
            <person name="Riley R."/>
            <person name="Hundley H."/>
            <person name="Johnson J."/>
            <person name="Lipzen A."/>
            <person name="Barry K."/>
            <person name="Lang B.F."/>
            <person name="Cuomo C.A."/>
            <person name="Buchler N.E."/>
            <person name="Grigoriev I.V."/>
            <person name="Spatafora J.W."/>
            <person name="Stajich J.E."/>
            <person name="James T.Y."/>
        </authorList>
    </citation>
    <scope>NUCLEOTIDE SEQUENCE</scope>
    <source>
        <strain evidence="10">AG</strain>
    </source>
</reference>
<sequence>MSLYNGGDLHSPSSSSEAGTPKSPRFLLPTTSSQTFHKKRKRQPSPTRRSKKDDIQKDLAVTPAKVRAVKDWITESLRTNTQNGNKLLIISGPSGCGKSTTVRTLARAMAFDIHEWMPFGPTTKWSDLEDKQDHESMMSNFIEYLTRSLRHDKALRSTTYFYSQERKKVILIDDIPDLSNESSRQRFHNFIRSICKKTDTHVPVILMLTTIEESRGDEPAQGYKRHTYDFSERGAIPADILRSAFCTKIQYTSITPKKLTKIISSIYKCEALEASIDFEAIAAVSNGDIRSAINNLQFYATPKQHNDNIGHLEASTMSREASLDLFHAIGKVLYAKRTSKGILESNPEVISSLYVTTDRLYLLYHWLLLLLGYTCFPLCSGANIHLMVTSELSSIHGRHGFVC</sequence>
<accession>A0AAD5E9A4</accession>
<dbReference type="PANTHER" id="PTHR12172:SF0">
    <property type="entry name" value="CELL CYCLE CHECKPOINT PROTEIN RAD17"/>
    <property type="match status" value="1"/>
</dbReference>
<dbReference type="InterPro" id="IPR027417">
    <property type="entry name" value="P-loop_NTPase"/>
</dbReference>
<dbReference type="RefSeq" id="XP_051444507.1">
    <property type="nucleotide sequence ID" value="XM_051589069.1"/>
</dbReference>
<reference evidence="10" key="1">
    <citation type="submission" date="2021-06" db="EMBL/GenBank/DDBJ databases">
        <authorList>
            <consortium name="DOE Joint Genome Institute"/>
            <person name="Mondo S.J."/>
            <person name="Amses K.R."/>
            <person name="Simmons D.R."/>
            <person name="Longcore J.E."/>
            <person name="Seto K."/>
            <person name="Alves G.H."/>
            <person name="Bonds A.E."/>
            <person name="Quandt C.A."/>
            <person name="Davis W.J."/>
            <person name="Chang Y."/>
            <person name="Letcher P.M."/>
            <person name="Powell M.J."/>
            <person name="Kuo A."/>
            <person name="Labutti K."/>
            <person name="Pangilinan J."/>
            <person name="Andreopoulos W."/>
            <person name="Tritt A."/>
            <person name="Riley R."/>
            <person name="Hundley H."/>
            <person name="Johnson J."/>
            <person name="Lipzen A."/>
            <person name="Barry K."/>
            <person name="Berbee M.L."/>
            <person name="Buchler N.E."/>
            <person name="Grigoriev I.V."/>
            <person name="Spatafora J.W."/>
            <person name="Stajich J.E."/>
            <person name="James T.Y."/>
        </authorList>
    </citation>
    <scope>NUCLEOTIDE SEQUENCE</scope>
    <source>
        <strain evidence="10">AG</strain>
    </source>
</reference>
<comment type="subcellular location">
    <subcellularLocation>
        <location evidence="1">Nucleus</location>
    </subcellularLocation>
</comment>
<dbReference type="Gene3D" id="3.40.50.300">
    <property type="entry name" value="P-loop containing nucleotide triphosphate hydrolases"/>
    <property type="match status" value="1"/>
</dbReference>
<keyword evidence="6" id="KW-0539">Nucleus</keyword>
<evidence type="ECO:0000256" key="5">
    <source>
        <dbReference type="ARBA" id="ARBA00022840"/>
    </source>
</evidence>
<dbReference type="Pfam" id="PF03215">
    <property type="entry name" value="Rad17"/>
    <property type="match status" value="1"/>
</dbReference>
<dbReference type="SMART" id="SM00382">
    <property type="entry name" value="AAA"/>
    <property type="match status" value="1"/>
</dbReference>
<protein>
    <recommendedName>
        <fullName evidence="9">AAA+ ATPase domain-containing protein</fullName>
    </recommendedName>
</protein>
<dbReference type="GO" id="GO:0005634">
    <property type="term" value="C:nucleus"/>
    <property type="evidence" value="ECO:0007669"/>
    <property type="project" value="UniProtKB-SubCell"/>
</dbReference>
<dbReference type="GO" id="GO:0033314">
    <property type="term" value="P:mitotic DNA replication checkpoint signaling"/>
    <property type="evidence" value="ECO:0007669"/>
    <property type="project" value="TreeGrafter"/>
</dbReference>
<dbReference type="GO" id="GO:0000077">
    <property type="term" value="P:DNA damage checkpoint signaling"/>
    <property type="evidence" value="ECO:0007669"/>
    <property type="project" value="TreeGrafter"/>
</dbReference>
<proteinExistence type="inferred from homology"/>
<evidence type="ECO:0000256" key="2">
    <source>
        <dbReference type="ARBA" id="ARBA00006168"/>
    </source>
</evidence>
<keyword evidence="7" id="KW-0131">Cell cycle</keyword>
<dbReference type="GO" id="GO:0003689">
    <property type="term" value="F:DNA clamp loader activity"/>
    <property type="evidence" value="ECO:0007669"/>
    <property type="project" value="TreeGrafter"/>
</dbReference>
<name>A0AAD5E9A4_UMBRA</name>